<name>A0A1H3J2R5_9FIRM</name>
<dbReference type="OrthoDB" id="9810952at2"/>
<feature type="transmembrane region" description="Helical" evidence="13">
    <location>
        <begin position="232"/>
        <end position="251"/>
    </location>
</feature>
<dbReference type="Pfam" id="PF02386">
    <property type="entry name" value="TrkH"/>
    <property type="match status" value="1"/>
</dbReference>
<evidence type="ECO:0000256" key="1">
    <source>
        <dbReference type="ARBA" id="ARBA00004429"/>
    </source>
</evidence>
<evidence type="ECO:0000313" key="15">
    <source>
        <dbReference type="Proteomes" id="UP000183918"/>
    </source>
</evidence>
<comment type="subcellular location">
    <subcellularLocation>
        <location evidence="1">Cell inner membrane</location>
        <topology evidence="1">Multi-pass membrane protein</topology>
    </subcellularLocation>
</comment>
<keyword evidence="11 13" id="KW-0472">Membrane</keyword>
<keyword evidence="9 13" id="KW-1133">Transmembrane helix</keyword>
<dbReference type="GO" id="GO:0046872">
    <property type="term" value="F:metal ion binding"/>
    <property type="evidence" value="ECO:0007669"/>
    <property type="project" value="UniProtKB-KW"/>
</dbReference>
<feature type="binding site" evidence="12">
    <location>
        <position position="110"/>
    </location>
    <ligand>
        <name>K(+)</name>
        <dbReference type="ChEBI" id="CHEBI:29103"/>
    </ligand>
</feature>
<sequence length="480" mass="53349">MNFGIIRYVLGMVVDLEGILLLFPCLVALIYHEKEGYSFFLVAVVCLILGTISIIKKPKHKEFYSKEGFVIVALSWVVLSIFGALPMFLCGDIEKYIDALFETVSGFTTTGASISENVELFSNSTNFWRCFTHWIGGMGVLVFILAITPLNSGYNMHIMRAESPGPSVSKIVPKVKDTAKILYKIYFTMTVLQFFCLIIAGMPVYDSICTAVGTAGTGGFGIKADSMASYNAAIQVIVTIFMILFGVNFNVYYILLKTKEKKLAFKIEEVKVYFLIIFLAIALITINVCNNVKNITYTIRHTAFQVGSIITTTGFATKDFNTWPQLSRAILVLIMFIGACAGSTGGGMKVSRILILIKSAKTELNYFMHPRCVKTIKMDKKVVEKDQVRDVHAFFVTYVLIFIVSLLIISLDNFDAVTNFTSVAATFNNIGPGLNVVGPTGNFAQFSVLSKIVLMLDMLAGRLEIYPMLLLFMPKAWRRN</sequence>
<feature type="binding site" evidence="12">
    <location>
        <position position="429"/>
    </location>
    <ligand>
        <name>K(+)</name>
        <dbReference type="ChEBI" id="CHEBI:29103"/>
    </ligand>
</feature>
<keyword evidence="3" id="KW-0813">Transport</keyword>
<dbReference type="RefSeq" id="WP_074717296.1">
    <property type="nucleotide sequence ID" value="NZ_FNPG01000014.1"/>
</dbReference>
<feature type="transmembrane region" description="Helical" evidence="13">
    <location>
        <begin position="185"/>
        <end position="205"/>
    </location>
</feature>
<feature type="transmembrane region" description="Helical" evidence="13">
    <location>
        <begin position="272"/>
        <end position="288"/>
    </location>
</feature>
<feature type="binding site" evidence="12">
    <location>
        <position position="313"/>
    </location>
    <ligand>
        <name>K(+)</name>
        <dbReference type="ChEBI" id="CHEBI:29103"/>
    </ligand>
</feature>
<evidence type="ECO:0000256" key="3">
    <source>
        <dbReference type="ARBA" id="ARBA00022448"/>
    </source>
</evidence>
<dbReference type="Proteomes" id="UP000183918">
    <property type="component" value="Unassembled WGS sequence"/>
</dbReference>
<feature type="transmembrane region" description="Helical" evidence="13">
    <location>
        <begin position="68"/>
        <end position="89"/>
    </location>
</feature>
<evidence type="ECO:0000256" key="7">
    <source>
        <dbReference type="ARBA" id="ARBA00022692"/>
    </source>
</evidence>
<keyword evidence="15" id="KW-1185">Reference proteome</keyword>
<evidence type="ECO:0000256" key="9">
    <source>
        <dbReference type="ARBA" id="ARBA00022989"/>
    </source>
</evidence>
<evidence type="ECO:0000313" key="14">
    <source>
        <dbReference type="EMBL" id="SDY34226.1"/>
    </source>
</evidence>
<dbReference type="InterPro" id="IPR003445">
    <property type="entry name" value="Cat_transpt"/>
</dbReference>
<dbReference type="PIRSF" id="PIRSF006247">
    <property type="entry name" value="TrkH"/>
    <property type="match status" value="1"/>
</dbReference>
<feature type="transmembrane region" description="Helical" evidence="13">
    <location>
        <begin position="329"/>
        <end position="348"/>
    </location>
</feature>
<evidence type="ECO:0000256" key="10">
    <source>
        <dbReference type="ARBA" id="ARBA00023065"/>
    </source>
</evidence>
<dbReference type="InterPro" id="IPR004772">
    <property type="entry name" value="TrkH"/>
</dbReference>
<organism evidence="14 15">
    <name type="scientific">Lachnobacterium bovis DSM 14045</name>
    <dbReference type="NCBI Taxonomy" id="1122142"/>
    <lineage>
        <taxon>Bacteria</taxon>
        <taxon>Bacillati</taxon>
        <taxon>Bacillota</taxon>
        <taxon>Clostridia</taxon>
        <taxon>Lachnospirales</taxon>
        <taxon>Lachnospiraceae</taxon>
        <taxon>Lachnobacterium</taxon>
    </lineage>
</organism>
<dbReference type="PANTHER" id="PTHR32024:SF2">
    <property type="entry name" value="TRK SYSTEM POTASSIUM UPTAKE PROTEIN TRKG-RELATED"/>
    <property type="match status" value="1"/>
</dbReference>
<reference evidence="14 15" key="1">
    <citation type="submission" date="2016-10" db="EMBL/GenBank/DDBJ databases">
        <authorList>
            <person name="de Groot N.N."/>
        </authorList>
    </citation>
    <scope>NUCLEOTIDE SEQUENCE [LARGE SCALE GENOMIC DNA]</scope>
    <source>
        <strain evidence="14 15">DSM 14045</strain>
    </source>
</reference>
<evidence type="ECO:0000256" key="12">
    <source>
        <dbReference type="PIRSR" id="PIRSR006247-1"/>
    </source>
</evidence>
<proteinExistence type="inferred from homology"/>
<keyword evidence="5" id="KW-0997">Cell inner membrane</keyword>
<keyword evidence="8 12" id="KW-0630">Potassium</keyword>
<evidence type="ECO:0000256" key="13">
    <source>
        <dbReference type="SAM" id="Phobius"/>
    </source>
</evidence>
<evidence type="ECO:0000256" key="6">
    <source>
        <dbReference type="ARBA" id="ARBA00022538"/>
    </source>
</evidence>
<dbReference type="EMBL" id="FNPG01000014">
    <property type="protein sequence ID" value="SDY34226.1"/>
    <property type="molecule type" value="Genomic_DNA"/>
</dbReference>
<feature type="binding site" evidence="12">
    <location>
        <position position="218"/>
    </location>
    <ligand>
        <name>K(+)</name>
        <dbReference type="ChEBI" id="CHEBI:29103"/>
    </ligand>
</feature>
<feature type="transmembrane region" description="Helical" evidence="13">
    <location>
        <begin position="452"/>
        <end position="472"/>
    </location>
</feature>
<keyword evidence="4" id="KW-1003">Cell membrane</keyword>
<dbReference type="PANTHER" id="PTHR32024">
    <property type="entry name" value="TRK SYSTEM POTASSIUM UPTAKE PROTEIN TRKG-RELATED"/>
    <property type="match status" value="1"/>
</dbReference>
<comment type="similarity">
    <text evidence="2">Belongs to the TrkH potassium transport family.</text>
</comment>
<evidence type="ECO:0000256" key="8">
    <source>
        <dbReference type="ARBA" id="ARBA00022958"/>
    </source>
</evidence>
<feature type="binding site" evidence="12">
    <location>
        <position position="312"/>
    </location>
    <ligand>
        <name>K(+)</name>
        <dbReference type="ChEBI" id="CHEBI:29103"/>
    </ligand>
</feature>
<evidence type="ECO:0000256" key="11">
    <source>
        <dbReference type="ARBA" id="ARBA00023136"/>
    </source>
</evidence>
<evidence type="ECO:0000256" key="5">
    <source>
        <dbReference type="ARBA" id="ARBA00022519"/>
    </source>
</evidence>
<keyword evidence="12" id="KW-0479">Metal-binding</keyword>
<feature type="transmembrane region" description="Helical" evidence="13">
    <location>
        <begin position="37"/>
        <end position="56"/>
    </location>
</feature>
<feature type="transmembrane region" description="Helical" evidence="13">
    <location>
        <begin position="391"/>
        <end position="411"/>
    </location>
</feature>
<dbReference type="GO" id="GO:0005886">
    <property type="term" value="C:plasma membrane"/>
    <property type="evidence" value="ECO:0007669"/>
    <property type="project" value="UniProtKB-SubCell"/>
</dbReference>
<feature type="transmembrane region" description="Helical" evidence="13">
    <location>
        <begin position="12"/>
        <end position="31"/>
    </location>
</feature>
<feature type="transmembrane region" description="Helical" evidence="13">
    <location>
        <begin position="131"/>
        <end position="150"/>
    </location>
</feature>
<evidence type="ECO:0000256" key="4">
    <source>
        <dbReference type="ARBA" id="ARBA00022475"/>
    </source>
</evidence>
<protein>
    <submittedName>
        <fullName evidence="14">Trk system potassium uptake protein TrkH</fullName>
    </submittedName>
</protein>
<keyword evidence="10" id="KW-0406">Ion transport</keyword>
<feature type="binding site" evidence="12">
    <location>
        <position position="109"/>
    </location>
    <ligand>
        <name>K(+)</name>
        <dbReference type="ChEBI" id="CHEBI:29103"/>
    </ligand>
</feature>
<gene>
    <name evidence="14" type="ORF">SAMN02910414_01327</name>
</gene>
<dbReference type="GO" id="GO:0015379">
    <property type="term" value="F:potassium:chloride symporter activity"/>
    <property type="evidence" value="ECO:0007669"/>
    <property type="project" value="InterPro"/>
</dbReference>
<evidence type="ECO:0000256" key="2">
    <source>
        <dbReference type="ARBA" id="ARBA00009137"/>
    </source>
</evidence>
<accession>A0A1H3J2R5</accession>
<keyword evidence="6" id="KW-0633">Potassium transport</keyword>
<dbReference type="AlphaFoldDB" id="A0A1H3J2R5"/>
<dbReference type="STRING" id="1122142.SAMN02910414_01327"/>
<keyword evidence="7 13" id="KW-0812">Transmembrane</keyword>